<reference evidence="2 3" key="1">
    <citation type="submission" date="2015-09" db="EMBL/GenBank/DDBJ databases">
        <title>Genome announcement of multiple Pseudomonas syringae strains.</title>
        <authorList>
            <person name="Thakur S."/>
            <person name="Wang P.W."/>
            <person name="Gong Y."/>
            <person name="Weir B.S."/>
            <person name="Guttman D.S."/>
        </authorList>
    </citation>
    <scope>NUCLEOTIDE SEQUENCE [LARGE SCALE GENOMIC DNA]</scope>
    <source>
        <strain evidence="2 3">ICMP4455</strain>
    </source>
</reference>
<dbReference type="SUPFAM" id="SSF75304">
    <property type="entry name" value="Amidase signature (AS) enzymes"/>
    <property type="match status" value="1"/>
</dbReference>
<dbReference type="InterPro" id="IPR023631">
    <property type="entry name" value="Amidase_dom"/>
</dbReference>
<comment type="caution">
    <text evidence="2">The sequence shown here is derived from an EMBL/GenBank/DDBJ whole genome shotgun (WGS) entry which is preliminary data.</text>
</comment>
<dbReference type="EMBL" id="LJQI01000170">
    <property type="protein sequence ID" value="KPX31090.1"/>
    <property type="molecule type" value="Genomic_DNA"/>
</dbReference>
<sequence>MLLTQQHGWLGAAEAFALHQPLLDSDAASQLDPRVRKRLEAARSMPASLLVNLYAARERLQEQLTLELDGALLITPTVAHVAPPLAPLLKDDDLFVQTNLATLRLTMPGSLLNMPGVSLPSGSDASGLPTAVLLSAPAGEDARLLRAALAVEALIAAP</sequence>
<dbReference type="Pfam" id="PF01425">
    <property type="entry name" value="Amidase"/>
    <property type="match status" value="1"/>
</dbReference>
<dbReference type="Proteomes" id="UP000050490">
    <property type="component" value="Unassembled WGS sequence"/>
</dbReference>
<name>A0A0P9QP25_PSEA0</name>
<evidence type="ECO:0000313" key="3">
    <source>
        <dbReference type="Proteomes" id="UP000050490"/>
    </source>
</evidence>
<dbReference type="InterPro" id="IPR036928">
    <property type="entry name" value="AS_sf"/>
</dbReference>
<evidence type="ECO:0000313" key="2">
    <source>
        <dbReference type="EMBL" id="KPX31090.1"/>
    </source>
</evidence>
<protein>
    <recommendedName>
        <fullName evidence="1">Amidase domain-containing protein</fullName>
    </recommendedName>
</protein>
<dbReference type="Gene3D" id="3.90.1300.10">
    <property type="entry name" value="Amidase signature (AS) domain"/>
    <property type="match status" value="1"/>
</dbReference>
<accession>A0A0P9QP25</accession>
<dbReference type="PATRIC" id="fig|129137.4.peg.3096"/>
<organism evidence="2 3">
    <name type="scientific">Pseudomonas amygdali pv. eriobotryae</name>
    <dbReference type="NCBI Taxonomy" id="129137"/>
    <lineage>
        <taxon>Bacteria</taxon>
        <taxon>Pseudomonadati</taxon>
        <taxon>Pseudomonadota</taxon>
        <taxon>Gammaproteobacteria</taxon>
        <taxon>Pseudomonadales</taxon>
        <taxon>Pseudomonadaceae</taxon>
        <taxon>Pseudomonas</taxon>
        <taxon>Pseudomonas amygdali</taxon>
    </lineage>
</organism>
<proteinExistence type="predicted"/>
<feature type="domain" description="Amidase" evidence="1">
    <location>
        <begin position="30"/>
        <end position="145"/>
    </location>
</feature>
<gene>
    <name evidence="2" type="ORF">ALO70_02132</name>
</gene>
<evidence type="ECO:0000259" key="1">
    <source>
        <dbReference type="Pfam" id="PF01425"/>
    </source>
</evidence>
<dbReference type="AlphaFoldDB" id="A0A0P9QP25"/>